<sequence>MKKQKTSILIPDGESHILIHVINCLSKVNELNIYVMSNTKNNPLRYSRHIKKFTYYKKSDSDIDWINNINKEVQNHNIDVVMPIFEVGIRILIKHKEDILLKNKLGLLPKLKDFDTAINKGKLAKHLYINKIPGPKSLILESNKNLEKVINLNFPTIIKPLEGFGGGIGIKKFKTFESLKNHYTNNNINYTTIVQEYIEGYDIDCSVLCRNGNILAFTIQKGNMMGASEFTPQVGLSFLYQQELYNVVEKLMRSLDWSGVAHIDMRYDKNTKEYKVIEINTRFWATLDASLIANVNFPNLYCKASMGDTFKKPDYSHIEYLNLKGLIKRIKSDFKFIFELKFILNNTPLIFALKDPLPMIYKFITRTKNNLISKFSKTP</sequence>
<name>A0A362X8R0_9FLAO</name>
<reference evidence="3 4" key="1">
    <citation type="submission" date="2018-02" db="EMBL/GenBank/DDBJ databases">
        <title>Genomic Encyclopedia of Archaeal and Bacterial Type Strains, Phase II (KMG-II): from individual species to whole genera.</title>
        <authorList>
            <person name="Goeker M."/>
        </authorList>
    </citation>
    <scope>NUCLEOTIDE SEQUENCE [LARGE SCALE GENOMIC DNA]</scope>
    <source>
        <strain evidence="3 4">DSM 21165</strain>
    </source>
</reference>
<comment type="caution">
    <text evidence="3">The sequence shown here is derived from an EMBL/GenBank/DDBJ whole genome shotgun (WGS) entry which is preliminary data.</text>
</comment>
<dbReference type="Pfam" id="PF02655">
    <property type="entry name" value="ATP-grasp_3"/>
    <property type="match status" value="1"/>
</dbReference>
<dbReference type="PROSITE" id="PS50975">
    <property type="entry name" value="ATP_GRASP"/>
    <property type="match status" value="1"/>
</dbReference>
<dbReference type="InterPro" id="IPR013815">
    <property type="entry name" value="ATP_grasp_subdomain_1"/>
</dbReference>
<evidence type="ECO:0000259" key="2">
    <source>
        <dbReference type="PROSITE" id="PS50975"/>
    </source>
</evidence>
<keyword evidence="1" id="KW-0067">ATP-binding</keyword>
<evidence type="ECO:0000313" key="3">
    <source>
        <dbReference type="EMBL" id="PQV50179.1"/>
    </source>
</evidence>
<dbReference type="SUPFAM" id="SSF56059">
    <property type="entry name" value="Glutathione synthetase ATP-binding domain-like"/>
    <property type="match status" value="1"/>
</dbReference>
<dbReference type="Gene3D" id="3.30.1490.20">
    <property type="entry name" value="ATP-grasp fold, A domain"/>
    <property type="match status" value="1"/>
</dbReference>
<accession>A0A362X8R0</accession>
<dbReference type="InterPro" id="IPR011761">
    <property type="entry name" value="ATP-grasp"/>
</dbReference>
<dbReference type="GO" id="GO:0005524">
    <property type="term" value="F:ATP binding"/>
    <property type="evidence" value="ECO:0007669"/>
    <property type="project" value="UniProtKB-UniRule"/>
</dbReference>
<evidence type="ECO:0000256" key="1">
    <source>
        <dbReference type="PROSITE-ProRule" id="PRU00409"/>
    </source>
</evidence>
<proteinExistence type="predicted"/>
<feature type="domain" description="ATP-grasp" evidence="2">
    <location>
        <begin position="124"/>
        <end position="306"/>
    </location>
</feature>
<evidence type="ECO:0000313" key="4">
    <source>
        <dbReference type="Proteomes" id="UP000251545"/>
    </source>
</evidence>
<keyword evidence="1" id="KW-0547">Nucleotide-binding</keyword>
<dbReference type="RefSeq" id="WP_105472773.1">
    <property type="nucleotide sequence ID" value="NZ_PVEO01000002.1"/>
</dbReference>
<protein>
    <submittedName>
        <fullName evidence="3">ATP-grasp domain-containing protein</fullName>
    </submittedName>
</protein>
<dbReference type="Proteomes" id="UP000251545">
    <property type="component" value="Unassembled WGS sequence"/>
</dbReference>
<dbReference type="AlphaFoldDB" id="A0A362X8R0"/>
<dbReference type="GO" id="GO:0046872">
    <property type="term" value="F:metal ion binding"/>
    <property type="evidence" value="ECO:0007669"/>
    <property type="project" value="InterPro"/>
</dbReference>
<dbReference type="Gene3D" id="3.30.470.20">
    <property type="entry name" value="ATP-grasp fold, B domain"/>
    <property type="match status" value="1"/>
</dbReference>
<gene>
    <name evidence="3" type="ORF">CLV33_10236</name>
</gene>
<organism evidence="3 4">
    <name type="scientific">Jejuia pallidilutea</name>
    <dbReference type="NCBI Taxonomy" id="504487"/>
    <lineage>
        <taxon>Bacteria</taxon>
        <taxon>Pseudomonadati</taxon>
        <taxon>Bacteroidota</taxon>
        <taxon>Flavobacteriia</taxon>
        <taxon>Flavobacteriales</taxon>
        <taxon>Flavobacteriaceae</taxon>
        <taxon>Jejuia</taxon>
    </lineage>
</organism>
<dbReference type="EMBL" id="PVEO01000002">
    <property type="protein sequence ID" value="PQV50179.1"/>
    <property type="molecule type" value="Genomic_DNA"/>
</dbReference>
<dbReference type="InterPro" id="IPR003806">
    <property type="entry name" value="ATP-grasp_PylC-type"/>
</dbReference>